<organism evidence="2 3">
    <name type="scientific">Hirsutella minnesotensis 3608</name>
    <dbReference type="NCBI Taxonomy" id="1043627"/>
    <lineage>
        <taxon>Eukaryota</taxon>
        <taxon>Fungi</taxon>
        <taxon>Dikarya</taxon>
        <taxon>Ascomycota</taxon>
        <taxon>Pezizomycotina</taxon>
        <taxon>Sordariomycetes</taxon>
        <taxon>Hypocreomycetidae</taxon>
        <taxon>Hypocreales</taxon>
        <taxon>Ophiocordycipitaceae</taxon>
        <taxon>Hirsutella</taxon>
    </lineage>
</organism>
<name>A0A0F7ZN85_9HYPO</name>
<feature type="compositionally biased region" description="Low complexity" evidence="1">
    <location>
        <begin position="416"/>
        <end position="427"/>
    </location>
</feature>
<sequence length="427" mass="47240">MGGSAFSSEEHNLYTPRMPRPVYNAVRDRCVSILADLYDSVAAPLEGPEKTDFGDLDLVLACPKTESASTLQALQEIVNALGAEKSILYENSSSNLALPWPAAAADGTPLEDDVVAGEKKKHVQVDVRICDSPEAQRWILFKHAHGDIWNVIGSVIRPYGLTADETALWIRVPEIEETNRNRAKVRLTADPDQVLDFLGLPAARFWEGPFASADDMYEYVAQCRMFHVPPAVAAAAQASEDDAKSLKTNDRRRMRQRPTFRRWVDDFTARCRAEGRFATPRTDRAQVTAEALARFGAEAEYTARRDAYLLETQEHMVWTDVIKGGVAPVTDPSDMVAVTHRACLVKALKAIVLEGDESYGVVPRESLRAPSGFLHVDRVRSFMERQGADVGEAAMQRHRQKSAEHMAAKRAREQAAADTAPAEAKLP</sequence>
<proteinExistence type="predicted"/>
<dbReference type="Proteomes" id="UP000054481">
    <property type="component" value="Unassembled WGS sequence"/>
</dbReference>
<accession>A0A0F7ZN85</accession>
<evidence type="ECO:0000313" key="3">
    <source>
        <dbReference type="Proteomes" id="UP000054481"/>
    </source>
</evidence>
<evidence type="ECO:0000313" key="2">
    <source>
        <dbReference type="EMBL" id="KJZ73310.1"/>
    </source>
</evidence>
<dbReference type="OrthoDB" id="4708870at2759"/>
<protein>
    <submittedName>
        <fullName evidence="2">Uncharacterized protein</fullName>
    </submittedName>
</protein>
<reference evidence="2 3" key="1">
    <citation type="journal article" date="2014" name="Genome Biol. Evol.">
        <title>Comparative genomics and transcriptomics analyses reveal divergent lifestyle features of nematode endoparasitic fungus Hirsutella minnesotensis.</title>
        <authorList>
            <person name="Lai Y."/>
            <person name="Liu K."/>
            <person name="Zhang X."/>
            <person name="Zhang X."/>
            <person name="Li K."/>
            <person name="Wang N."/>
            <person name="Shu C."/>
            <person name="Wu Y."/>
            <person name="Wang C."/>
            <person name="Bushley K.E."/>
            <person name="Xiang M."/>
            <person name="Liu X."/>
        </authorList>
    </citation>
    <scope>NUCLEOTIDE SEQUENCE [LARGE SCALE GENOMIC DNA]</scope>
    <source>
        <strain evidence="2 3">3608</strain>
    </source>
</reference>
<feature type="region of interest" description="Disordered" evidence="1">
    <location>
        <begin position="390"/>
        <end position="427"/>
    </location>
</feature>
<evidence type="ECO:0000256" key="1">
    <source>
        <dbReference type="SAM" id="MobiDB-lite"/>
    </source>
</evidence>
<keyword evidence="3" id="KW-1185">Reference proteome</keyword>
<feature type="compositionally biased region" description="Basic and acidic residues" evidence="1">
    <location>
        <begin position="401"/>
        <end position="415"/>
    </location>
</feature>
<gene>
    <name evidence="2" type="ORF">HIM_07314</name>
</gene>
<dbReference type="EMBL" id="KQ030536">
    <property type="protein sequence ID" value="KJZ73310.1"/>
    <property type="molecule type" value="Genomic_DNA"/>
</dbReference>
<dbReference type="AlphaFoldDB" id="A0A0F7ZN85"/>